<dbReference type="InterPro" id="IPR012854">
    <property type="entry name" value="Cu_amine_oxidase-like_N"/>
</dbReference>
<dbReference type="SUPFAM" id="SSF55383">
    <property type="entry name" value="Copper amine oxidase, domain N"/>
    <property type="match status" value="2"/>
</dbReference>
<reference evidence="3" key="2">
    <citation type="journal article" date="2021" name="PeerJ">
        <title>Extensive microbial diversity within the chicken gut microbiome revealed by metagenomics and culture.</title>
        <authorList>
            <person name="Gilroy R."/>
            <person name="Ravi A."/>
            <person name="Getino M."/>
            <person name="Pursley I."/>
            <person name="Horton D.L."/>
            <person name="Alikhan N.F."/>
            <person name="Baker D."/>
            <person name="Gharbi K."/>
            <person name="Hall N."/>
            <person name="Watson M."/>
            <person name="Adriaenssens E.M."/>
            <person name="Foster-Nyarko E."/>
            <person name="Jarju S."/>
            <person name="Secka A."/>
            <person name="Antonio M."/>
            <person name="Oren A."/>
            <person name="Chaudhuri R.R."/>
            <person name="La Ragione R."/>
            <person name="Hildebrand F."/>
            <person name="Pallen M.J."/>
        </authorList>
    </citation>
    <scope>NUCLEOTIDE SEQUENCE</scope>
    <source>
        <strain evidence="3">USAMLcec3-3695</strain>
    </source>
</reference>
<feature type="domain" description="Copper amine oxidase-like N-terminal" evidence="2">
    <location>
        <begin position="29"/>
        <end position="139"/>
    </location>
</feature>
<evidence type="ECO:0000313" key="3">
    <source>
        <dbReference type="EMBL" id="HIU57981.1"/>
    </source>
</evidence>
<dbReference type="Proteomes" id="UP000824109">
    <property type="component" value="Unassembled WGS sequence"/>
</dbReference>
<dbReference type="InterPro" id="IPR036582">
    <property type="entry name" value="Mao_N_sf"/>
</dbReference>
<protein>
    <submittedName>
        <fullName evidence="3">Copper amine oxidase N-terminal domain-containing protein</fullName>
    </submittedName>
</protein>
<dbReference type="EMBL" id="DVNB01000095">
    <property type="protein sequence ID" value="HIU57981.1"/>
    <property type="molecule type" value="Genomic_DNA"/>
</dbReference>
<reference evidence="3" key="1">
    <citation type="submission" date="2020-10" db="EMBL/GenBank/DDBJ databases">
        <authorList>
            <person name="Gilroy R."/>
        </authorList>
    </citation>
    <scope>NUCLEOTIDE SEQUENCE</scope>
    <source>
        <strain evidence="3">USAMLcec3-3695</strain>
    </source>
</reference>
<sequence>MKKTASCFIAAAALMCATQALASSPTVYLNGTEMTFDAEPYISEDRTMVPFRALFEAVDADVVWDAETQTVIAVRPDETGSTSITLQIGSTDAFVNEEKVTLDKAAEITGDRTFVPLRFVMESLGADVEWDPDTASVYITTEG</sequence>
<feature type="chain" id="PRO_5039307515" evidence="1">
    <location>
        <begin position="23"/>
        <end position="143"/>
    </location>
</feature>
<dbReference type="AlphaFoldDB" id="A0A9D1SF90"/>
<accession>A0A9D1SF90</accession>
<feature type="signal peptide" evidence="1">
    <location>
        <begin position="1"/>
        <end position="22"/>
    </location>
</feature>
<evidence type="ECO:0000313" key="4">
    <source>
        <dbReference type="Proteomes" id="UP000824109"/>
    </source>
</evidence>
<proteinExistence type="predicted"/>
<name>A0A9D1SF90_9FIRM</name>
<evidence type="ECO:0000259" key="2">
    <source>
        <dbReference type="Pfam" id="PF07833"/>
    </source>
</evidence>
<gene>
    <name evidence="3" type="ORF">IAA61_09275</name>
</gene>
<comment type="caution">
    <text evidence="3">The sequence shown here is derived from an EMBL/GenBank/DDBJ whole genome shotgun (WGS) entry which is preliminary data.</text>
</comment>
<evidence type="ECO:0000256" key="1">
    <source>
        <dbReference type="SAM" id="SignalP"/>
    </source>
</evidence>
<dbReference type="Pfam" id="PF07833">
    <property type="entry name" value="Cu_amine_oxidN1"/>
    <property type="match status" value="1"/>
</dbReference>
<keyword evidence="1" id="KW-0732">Signal</keyword>
<organism evidence="3 4">
    <name type="scientific">Candidatus Ornithomonoglobus merdipullorum</name>
    <dbReference type="NCBI Taxonomy" id="2840895"/>
    <lineage>
        <taxon>Bacteria</taxon>
        <taxon>Bacillati</taxon>
        <taxon>Bacillota</taxon>
        <taxon>Clostridia</taxon>
        <taxon>Candidatus Ornithomonoglobus</taxon>
    </lineage>
</organism>
<dbReference type="Gene3D" id="3.30.457.10">
    <property type="entry name" value="Copper amine oxidase-like, N-terminal domain"/>
    <property type="match status" value="1"/>
</dbReference>